<name>A0ABR0ET18_ZASCE</name>
<evidence type="ECO:0000313" key="6">
    <source>
        <dbReference type="Proteomes" id="UP001305779"/>
    </source>
</evidence>
<feature type="region of interest" description="Disordered" evidence="3">
    <location>
        <begin position="231"/>
        <end position="304"/>
    </location>
</feature>
<feature type="domain" description="C3H1-type" evidence="4">
    <location>
        <begin position="334"/>
        <end position="363"/>
    </location>
</feature>
<organism evidence="5 6">
    <name type="scientific">Zasmidium cellare</name>
    <name type="common">Wine cellar mold</name>
    <name type="synonym">Racodium cellare</name>
    <dbReference type="NCBI Taxonomy" id="395010"/>
    <lineage>
        <taxon>Eukaryota</taxon>
        <taxon>Fungi</taxon>
        <taxon>Dikarya</taxon>
        <taxon>Ascomycota</taxon>
        <taxon>Pezizomycotina</taxon>
        <taxon>Dothideomycetes</taxon>
        <taxon>Dothideomycetidae</taxon>
        <taxon>Mycosphaerellales</taxon>
        <taxon>Mycosphaerellaceae</taxon>
        <taxon>Zasmidium</taxon>
    </lineage>
</organism>
<sequence>MASEHGSFDELADEILNTNKEFFEDRRTREERLEVENKRLKETNTQLKEDNEQLRARLELSPSYTNWVPVAALLLNQPRALDPRVRAQRPSEWACVVRGLKEEVEKRDSDIRHLKALLAGRPSLRVTSELLAAHGIHDIAMPSAPQVQMPPFTVLTDNTGLDESTPEETRSQVSALRNTYSASAADGQDWGARLTTIADLPKKSDLFEDILPPQDPRRPYAVIIDSAISRNSQPTSVTTTSNNASGINTLSNGTPSTHILNDHGFNESHRRPLKRPRSEPPSSSTHYPARSNHHRVPSLQASSNPAQSARRAVCVCCWKGGDFCTSEASCKPCGAKNKDCVYLLCVQGKDCQRNNCPYVHPGQQVVGNEMRNVQEGCLGPAGRRKKEAVDDAKGLRRRK</sequence>
<evidence type="ECO:0000256" key="1">
    <source>
        <dbReference type="PROSITE-ProRule" id="PRU00723"/>
    </source>
</evidence>
<proteinExistence type="predicted"/>
<accession>A0ABR0ET18</accession>
<protein>
    <recommendedName>
        <fullName evidence="4">C3H1-type domain-containing protein</fullName>
    </recommendedName>
</protein>
<keyword evidence="1" id="KW-0862">Zinc</keyword>
<feature type="compositionally biased region" description="Basic and acidic residues" evidence="3">
    <location>
        <begin position="260"/>
        <end position="270"/>
    </location>
</feature>
<gene>
    <name evidence="5" type="ORF">PRZ48_002648</name>
</gene>
<evidence type="ECO:0000256" key="2">
    <source>
        <dbReference type="SAM" id="Coils"/>
    </source>
</evidence>
<keyword evidence="1" id="KW-0479">Metal-binding</keyword>
<keyword evidence="1" id="KW-0863">Zinc-finger</keyword>
<feature type="compositionally biased region" description="Polar residues" evidence="3">
    <location>
        <begin position="231"/>
        <end position="259"/>
    </location>
</feature>
<dbReference type="EMBL" id="JAXOVC010000002">
    <property type="protein sequence ID" value="KAK4504687.1"/>
    <property type="molecule type" value="Genomic_DNA"/>
</dbReference>
<feature type="zinc finger region" description="C3H1-type" evidence="1">
    <location>
        <begin position="334"/>
        <end position="363"/>
    </location>
</feature>
<comment type="caution">
    <text evidence="5">The sequence shown here is derived from an EMBL/GenBank/DDBJ whole genome shotgun (WGS) entry which is preliminary data.</text>
</comment>
<reference evidence="5 6" key="1">
    <citation type="journal article" date="2023" name="G3 (Bethesda)">
        <title>A chromosome-level genome assembly of Zasmidium syzygii isolated from banana leaves.</title>
        <authorList>
            <person name="van Westerhoven A.C."/>
            <person name="Mehrabi R."/>
            <person name="Talebi R."/>
            <person name="Steentjes M.B.F."/>
            <person name="Corcolon B."/>
            <person name="Chong P.A."/>
            <person name="Kema G.H.J."/>
            <person name="Seidl M.F."/>
        </authorList>
    </citation>
    <scope>NUCLEOTIDE SEQUENCE [LARGE SCALE GENOMIC DNA]</scope>
    <source>
        <strain evidence="5 6">P124</strain>
    </source>
</reference>
<feature type="coiled-coil region" evidence="2">
    <location>
        <begin position="30"/>
        <end position="57"/>
    </location>
</feature>
<dbReference type="Proteomes" id="UP001305779">
    <property type="component" value="Unassembled WGS sequence"/>
</dbReference>
<evidence type="ECO:0000256" key="3">
    <source>
        <dbReference type="SAM" id="MobiDB-lite"/>
    </source>
</evidence>
<dbReference type="InterPro" id="IPR000571">
    <property type="entry name" value="Znf_CCCH"/>
</dbReference>
<keyword evidence="6" id="KW-1185">Reference proteome</keyword>
<keyword evidence="2" id="KW-0175">Coiled coil</keyword>
<evidence type="ECO:0000259" key="4">
    <source>
        <dbReference type="PROSITE" id="PS50103"/>
    </source>
</evidence>
<dbReference type="PROSITE" id="PS50103">
    <property type="entry name" value="ZF_C3H1"/>
    <property type="match status" value="1"/>
</dbReference>
<evidence type="ECO:0000313" key="5">
    <source>
        <dbReference type="EMBL" id="KAK4504687.1"/>
    </source>
</evidence>